<dbReference type="SFLD" id="SFLDG00180">
    <property type="entry name" value="muconate_cycloisomerase"/>
    <property type="match status" value="1"/>
</dbReference>
<dbReference type="Pfam" id="PF13378">
    <property type="entry name" value="MR_MLE_C"/>
    <property type="match status" value="1"/>
</dbReference>
<dbReference type="Pfam" id="PF02746">
    <property type="entry name" value="MR_MLE_N"/>
    <property type="match status" value="1"/>
</dbReference>
<dbReference type="AlphaFoldDB" id="A0A7V6DNM2"/>
<sequence>MIIKKVDIWHLNCKFRYPFQHKLATHTSSDNLVVRLTTDQGISGYGEGIPRDFVTGESLQASLDFLQRHAGPAILRFPAVSPPTLHSSLSLLQDQCAVATAPGAFCALETAWLDAAAQTWRQPLSDFFGPRIQDRIIYSAVLPLAAGPRLTQFLHLVRSQGMRSVKLKVGEDTDLETLTQARTELGEEVDVRVDANGAWSAAEAIVRLREMARFRISAVEQPVPKEDFEGLRQVQEALDIPVMADESVCTLEDAHRLIRLHACRMFNLRLSKMGGITSAIRIKEAAAAAGIRCQLGCQVGETSILAAAGRHFAFTQGPLTYLEGSFAPFLLTRDPVQEPVAFGRGGVGLPLAGPGLGVRVLEEVLDEMAVFRATLA</sequence>
<name>A0A7V6DNM2_9BACT</name>
<protein>
    <recommendedName>
        <fullName evidence="4">Mandelate racemase/muconate lactonizing enzyme C-terminal domain-containing protein</fullName>
    </recommendedName>
</protein>
<dbReference type="EMBL" id="DTGR01000019">
    <property type="protein sequence ID" value="HHS28239.1"/>
    <property type="molecule type" value="Genomic_DNA"/>
</dbReference>
<keyword evidence="3" id="KW-0413">Isomerase</keyword>
<dbReference type="PANTHER" id="PTHR48073:SF2">
    <property type="entry name" value="O-SUCCINYLBENZOATE SYNTHASE"/>
    <property type="match status" value="1"/>
</dbReference>
<dbReference type="GO" id="GO:0006518">
    <property type="term" value="P:peptide metabolic process"/>
    <property type="evidence" value="ECO:0007669"/>
    <property type="project" value="UniProtKB-ARBA"/>
</dbReference>
<dbReference type="InterPro" id="IPR029065">
    <property type="entry name" value="Enolase_C-like"/>
</dbReference>
<comment type="similarity">
    <text evidence="1">Belongs to the mandelate racemase/muconate lactonizing enzyme family.</text>
</comment>
<reference evidence="5" key="1">
    <citation type="journal article" date="2020" name="mSystems">
        <title>Genome- and Community-Level Interaction Insights into Carbon Utilization and Element Cycling Functions of Hydrothermarchaeota in Hydrothermal Sediment.</title>
        <authorList>
            <person name="Zhou Z."/>
            <person name="Liu Y."/>
            <person name="Xu W."/>
            <person name="Pan J."/>
            <person name="Luo Z.H."/>
            <person name="Li M."/>
        </authorList>
    </citation>
    <scope>NUCLEOTIDE SEQUENCE [LARGE SCALE GENOMIC DNA]</scope>
    <source>
        <strain evidence="5">SpSt-767</strain>
    </source>
</reference>
<dbReference type="SFLD" id="SFLDS00001">
    <property type="entry name" value="Enolase"/>
    <property type="match status" value="1"/>
</dbReference>
<dbReference type="SMART" id="SM00922">
    <property type="entry name" value="MR_MLE"/>
    <property type="match status" value="1"/>
</dbReference>
<dbReference type="PANTHER" id="PTHR48073">
    <property type="entry name" value="O-SUCCINYLBENZOATE SYNTHASE-RELATED"/>
    <property type="match status" value="1"/>
</dbReference>
<accession>A0A7V6DNM2</accession>
<gene>
    <name evidence="5" type="ORF">ENV52_00855</name>
</gene>
<keyword evidence="2" id="KW-0479">Metal-binding</keyword>
<evidence type="ECO:0000313" key="5">
    <source>
        <dbReference type="EMBL" id="HHS28239.1"/>
    </source>
</evidence>
<dbReference type="InterPro" id="IPR018110">
    <property type="entry name" value="Mandel_Rmase/mucon_lact_enz_CS"/>
</dbReference>
<evidence type="ECO:0000256" key="2">
    <source>
        <dbReference type="ARBA" id="ARBA00022723"/>
    </source>
</evidence>
<dbReference type="InterPro" id="IPR036849">
    <property type="entry name" value="Enolase-like_C_sf"/>
</dbReference>
<feature type="domain" description="Mandelate racemase/muconate lactonizing enzyme C-terminal" evidence="4">
    <location>
        <begin position="150"/>
        <end position="241"/>
    </location>
</feature>
<dbReference type="Gene3D" id="3.20.20.120">
    <property type="entry name" value="Enolase-like C-terminal domain"/>
    <property type="match status" value="1"/>
</dbReference>
<dbReference type="Gene3D" id="3.30.390.10">
    <property type="entry name" value="Enolase-like, N-terminal domain"/>
    <property type="match status" value="1"/>
</dbReference>
<organism evidence="5">
    <name type="scientific">Desulfobacca acetoxidans</name>
    <dbReference type="NCBI Taxonomy" id="60893"/>
    <lineage>
        <taxon>Bacteria</taxon>
        <taxon>Pseudomonadati</taxon>
        <taxon>Thermodesulfobacteriota</taxon>
        <taxon>Desulfobaccia</taxon>
        <taxon>Desulfobaccales</taxon>
        <taxon>Desulfobaccaceae</taxon>
        <taxon>Desulfobacca</taxon>
    </lineage>
</organism>
<evidence type="ECO:0000256" key="3">
    <source>
        <dbReference type="ARBA" id="ARBA00023235"/>
    </source>
</evidence>
<dbReference type="InterPro" id="IPR013342">
    <property type="entry name" value="Mandelate_racemase_C"/>
</dbReference>
<evidence type="ECO:0000259" key="4">
    <source>
        <dbReference type="SMART" id="SM00922"/>
    </source>
</evidence>
<dbReference type="InterPro" id="IPR013341">
    <property type="entry name" value="Mandelate_racemase_N_dom"/>
</dbReference>
<proteinExistence type="inferred from homology"/>
<dbReference type="GO" id="GO:0046872">
    <property type="term" value="F:metal ion binding"/>
    <property type="evidence" value="ECO:0007669"/>
    <property type="project" value="UniProtKB-KW"/>
</dbReference>
<evidence type="ECO:0000256" key="1">
    <source>
        <dbReference type="ARBA" id="ARBA00008031"/>
    </source>
</evidence>
<dbReference type="GO" id="GO:0009063">
    <property type="term" value="P:amino acid catabolic process"/>
    <property type="evidence" value="ECO:0007669"/>
    <property type="project" value="InterPro"/>
</dbReference>
<dbReference type="SUPFAM" id="SSF54826">
    <property type="entry name" value="Enolase N-terminal domain-like"/>
    <property type="match status" value="1"/>
</dbReference>
<dbReference type="SUPFAM" id="SSF51604">
    <property type="entry name" value="Enolase C-terminal domain-like"/>
    <property type="match status" value="1"/>
</dbReference>
<comment type="caution">
    <text evidence="5">The sequence shown here is derived from an EMBL/GenBank/DDBJ whole genome shotgun (WGS) entry which is preliminary data.</text>
</comment>
<dbReference type="GO" id="GO:0016854">
    <property type="term" value="F:racemase and epimerase activity"/>
    <property type="evidence" value="ECO:0007669"/>
    <property type="project" value="UniProtKB-ARBA"/>
</dbReference>
<dbReference type="PROSITE" id="PS00909">
    <property type="entry name" value="MR_MLE_2"/>
    <property type="match status" value="1"/>
</dbReference>
<dbReference type="InterPro" id="IPR029017">
    <property type="entry name" value="Enolase-like_N"/>
</dbReference>